<feature type="domain" description="AMP-dependent synthetase/ligase" evidence="1">
    <location>
        <begin position="48"/>
        <end position="426"/>
    </location>
</feature>
<dbReference type="RefSeq" id="WP_203168403.1">
    <property type="nucleotide sequence ID" value="NZ_JAEVLS010000003.1"/>
</dbReference>
<dbReference type="Proteomes" id="UP000661077">
    <property type="component" value="Unassembled WGS sequence"/>
</dbReference>
<dbReference type="PANTHER" id="PTHR24096:SF420">
    <property type="entry name" value="LONG-CHAIN-FATTY-ACID--COA LIGASE-RELATED"/>
    <property type="match status" value="1"/>
</dbReference>
<dbReference type="PANTHER" id="PTHR24096">
    <property type="entry name" value="LONG-CHAIN-FATTY-ACID--COA LIGASE"/>
    <property type="match status" value="1"/>
</dbReference>
<protein>
    <submittedName>
        <fullName evidence="2">Feruloyl-CoA synthase</fullName>
    </submittedName>
</protein>
<proteinExistence type="predicted"/>
<keyword evidence="3" id="KW-1185">Reference proteome</keyword>
<dbReference type="Gene3D" id="3.40.50.12780">
    <property type="entry name" value="N-terminal domain of ligase-like"/>
    <property type="match status" value="1"/>
</dbReference>
<dbReference type="InterPro" id="IPR042099">
    <property type="entry name" value="ANL_N_sf"/>
</dbReference>
<evidence type="ECO:0000313" key="3">
    <source>
        <dbReference type="Proteomes" id="UP000661077"/>
    </source>
</evidence>
<sequence length="614" mass="66451">MQAEQLPGSLSWTPDPFRTEVERREDGTIYLRPSEALSAFPERLMDSLEHWASIAPDRVLVARRSAGGEWQTVTYRQMLNKVRRVAAGLLTRELSAERPIAILSGNSIEHLTIAFAAMWAGIPYCPVSPSYSQVSGDLQKLTYVLELLTPGLIVAFDTAAFERALRCVSEDIEVVGDADVASRKVTTLAALEAEPTAALDAAHARTNAGTIAKFLLTSGSTGQPKAVITTNRMLCSNAHMLRQAMPFLVDDPPVLLDWLPWNHTFGGSHNVGLVVSNGGSLYIDDGKPTPAGIQETLRNLREIAPTVYFNVPKGFEMLAHHLANDAQLRRHFYSRLRAYFFGGAALAQHTWDALDEAALKERGERIPMLAGLGATETGPSVTFTTPAAARAGVIGLPAKGNIVKLAPVAEKLELRVQGPNVTPGYWRQPELTAAAFDEEKFYRLGDAVRLLDESDPTRGLQFDGRIGEDFKLSNGTWVSVGPLRAELIAALSPMAQDVVIAGLNADYLAVLIVPDPRGCGHVLGASDSPTYDALASHHDLLAVIQQRLAAHAKQNPASTRCVRRAMLLPTPPSLDQGEITDKGSINQRAVLAHRAACVDVLYAATPPPQVVRID</sequence>
<dbReference type="InterPro" id="IPR020845">
    <property type="entry name" value="AMP-binding_CS"/>
</dbReference>
<gene>
    <name evidence="2" type="ORF">JM946_16300</name>
</gene>
<dbReference type="Pfam" id="PF23562">
    <property type="entry name" value="AMP-binding_C_3"/>
    <property type="match status" value="1"/>
</dbReference>
<dbReference type="PROSITE" id="PS00455">
    <property type="entry name" value="AMP_BINDING"/>
    <property type="match status" value="1"/>
</dbReference>
<evidence type="ECO:0000259" key="1">
    <source>
        <dbReference type="Pfam" id="PF00501"/>
    </source>
</evidence>
<comment type="caution">
    <text evidence="2">The sequence shown here is derived from an EMBL/GenBank/DDBJ whole genome shotgun (WGS) entry which is preliminary data.</text>
</comment>
<reference evidence="2 3" key="1">
    <citation type="journal article" date="2021" name="Int. J. Syst. Evol. Microbiol.">
        <title>Steroidobacter gossypii sp. nov., isolated from soil of cotton cropping field.</title>
        <authorList>
            <person name="Huang R."/>
            <person name="Yang S."/>
            <person name="Zhen C."/>
            <person name="Liu W."/>
        </authorList>
    </citation>
    <scope>NUCLEOTIDE SEQUENCE [LARGE SCALE GENOMIC DNA]</scope>
    <source>
        <strain evidence="2 3">S1-65</strain>
    </source>
</reference>
<dbReference type="SUPFAM" id="SSF56801">
    <property type="entry name" value="Acetyl-CoA synthetase-like"/>
    <property type="match status" value="1"/>
</dbReference>
<dbReference type="InterPro" id="IPR000873">
    <property type="entry name" value="AMP-dep_synth/lig_dom"/>
</dbReference>
<dbReference type="EMBL" id="JAEVLS010000003">
    <property type="protein sequence ID" value="MBM0106296.1"/>
    <property type="molecule type" value="Genomic_DNA"/>
</dbReference>
<evidence type="ECO:0000313" key="2">
    <source>
        <dbReference type="EMBL" id="MBM0106296.1"/>
    </source>
</evidence>
<dbReference type="Pfam" id="PF00501">
    <property type="entry name" value="AMP-binding"/>
    <property type="match status" value="1"/>
</dbReference>
<organism evidence="2 3">
    <name type="scientific">Steroidobacter gossypii</name>
    <dbReference type="NCBI Taxonomy" id="2805490"/>
    <lineage>
        <taxon>Bacteria</taxon>
        <taxon>Pseudomonadati</taxon>
        <taxon>Pseudomonadota</taxon>
        <taxon>Gammaproteobacteria</taxon>
        <taxon>Steroidobacterales</taxon>
        <taxon>Steroidobacteraceae</taxon>
        <taxon>Steroidobacter</taxon>
    </lineage>
</organism>
<name>A0ABS1WZ89_9GAMM</name>
<accession>A0ABS1WZ89</accession>